<evidence type="ECO:0000313" key="2">
    <source>
        <dbReference type="Proteomes" id="UP000306327"/>
    </source>
</evidence>
<dbReference type="EMBL" id="QGAL01000001">
    <property type="protein sequence ID" value="TKK23461.1"/>
    <property type="molecule type" value="Genomic_DNA"/>
</dbReference>
<dbReference type="AlphaFoldDB" id="A0AB38P9N9"/>
<dbReference type="Proteomes" id="UP000306327">
    <property type="component" value="Unassembled WGS sequence"/>
</dbReference>
<evidence type="ECO:0000313" key="1">
    <source>
        <dbReference type="EMBL" id="TKK23461.1"/>
    </source>
</evidence>
<proteinExistence type="predicted"/>
<comment type="caution">
    <text evidence="1">The sequence shown here is derived from an EMBL/GenBank/DDBJ whole genome shotgun (WGS) entry which is preliminary data.</text>
</comment>
<accession>A0AB38P9N9</accession>
<sequence>MQKLLSPRLQQDILQALSVFFPYPPTGKQYFSCFGDISELQMAVNIEALIEKRLICRRAVSRADDIPYVRLAYLQLTEKGFVYAVAHC</sequence>
<name>A0AB38P9N9_9ENTR</name>
<reference evidence="1 2" key="1">
    <citation type="journal article" date="2019" name="Sci. Rep.">
        <title>Differences in resource use lead to coexistence of seed-transmitted microbial populations.</title>
        <authorList>
            <person name="Torres-Cortes G."/>
            <person name="Garcia B.J."/>
            <person name="Compant S."/>
            <person name="Rezki S."/>
            <person name="Jones P."/>
            <person name="Preveaux A."/>
            <person name="Briand M."/>
            <person name="Roulet A."/>
            <person name="Bouchez O."/>
            <person name="Jacobson D."/>
            <person name="Barret M."/>
        </authorList>
    </citation>
    <scope>NUCLEOTIDE SEQUENCE [LARGE SCALE GENOMIC DNA]</scope>
    <source>
        <strain evidence="1 2">CFBP13530</strain>
    </source>
</reference>
<gene>
    <name evidence="1" type="ORF">EcCFBP13530_04715</name>
</gene>
<dbReference type="RefSeq" id="WP_137272015.1">
    <property type="nucleotide sequence ID" value="NZ_QGAL01000001.1"/>
</dbReference>
<protein>
    <submittedName>
        <fullName evidence="1">Uncharacterized protein</fullName>
    </submittedName>
</protein>
<organism evidence="1 2">
    <name type="scientific">Enterobacter cancerogenus</name>
    <dbReference type="NCBI Taxonomy" id="69218"/>
    <lineage>
        <taxon>Bacteria</taxon>
        <taxon>Pseudomonadati</taxon>
        <taxon>Pseudomonadota</taxon>
        <taxon>Gammaproteobacteria</taxon>
        <taxon>Enterobacterales</taxon>
        <taxon>Enterobacteriaceae</taxon>
        <taxon>Enterobacter</taxon>
        <taxon>Enterobacter cloacae complex</taxon>
    </lineage>
</organism>